<dbReference type="SUPFAM" id="SSF74853">
    <property type="entry name" value="Lamin A/C globular tail domain"/>
    <property type="match status" value="2"/>
</dbReference>
<dbReference type="Gene3D" id="2.60.40.1260">
    <property type="entry name" value="Lamin Tail domain"/>
    <property type="match status" value="1"/>
</dbReference>
<dbReference type="EMBL" id="UINC01001091">
    <property type="protein sequence ID" value="SUZ70441.1"/>
    <property type="molecule type" value="Genomic_DNA"/>
</dbReference>
<organism evidence="2">
    <name type="scientific">marine metagenome</name>
    <dbReference type="NCBI Taxonomy" id="408172"/>
    <lineage>
        <taxon>unclassified sequences</taxon>
        <taxon>metagenomes</taxon>
        <taxon>ecological metagenomes</taxon>
    </lineage>
</organism>
<dbReference type="PROSITE" id="PS51841">
    <property type="entry name" value="LTD"/>
    <property type="match status" value="2"/>
</dbReference>
<dbReference type="InterPro" id="IPR036415">
    <property type="entry name" value="Lamin_tail_dom_sf"/>
</dbReference>
<gene>
    <name evidence="2" type="ORF">METZ01_LOCUS23295</name>
</gene>
<dbReference type="InterPro" id="IPR001322">
    <property type="entry name" value="Lamin_tail_dom"/>
</dbReference>
<name>A0A381PTQ2_9ZZZZ</name>
<feature type="domain" description="LTD" evidence="1">
    <location>
        <begin position="13"/>
        <end position="128"/>
    </location>
</feature>
<sequence length="368" mass="39778">MKNTLLFSLFIFVFASGQEYSIVLNEFLASSEICCGAEIFGNGVDFVELYNYGTDSVDITGWGFSDTDGSVTTTAPDTSISPGGFLVLWYTGNADGFPVIDEKLSSGGETIFIADQNGNTVITYDFESQTEDVSYGRYPDGGDVWLYFPVPTPGVSNTWIPEALSGIMINEFLASNDACCTDEYDNYDDFIELFNSGTLAVNIGGMYVTDDLADAVLWQIPRNSADSTTIAEGDFLLLWADKEPDQGILHVNVKLSGGGEQIGLSTVFSGDTAFVDSLTYGEQASDISWGMYPDGSASWSSLNPTPGASNAELGIFAEGTIPTQFSLHQNYPNPFNPSTTIHFDVSIDAFITVTVWNILGQKVRTLIS</sequence>
<dbReference type="Pfam" id="PF00932">
    <property type="entry name" value="LTD"/>
    <property type="match status" value="2"/>
</dbReference>
<reference evidence="2" key="1">
    <citation type="submission" date="2018-05" db="EMBL/GenBank/DDBJ databases">
        <authorList>
            <person name="Lanie J.A."/>
            <person name="Ng W.-L."/>
            <person name="Kazmierczak K.M."/>
            <person name="Andrzejewski T.M."/>
            <person name="Davidsen T.M."/>
            <person name="Wayne K.J."/>
            <person name="Tettelin H."/>
            <person name="Glass J.I."/>
            <person name="Rusch D."/>
            <person name="Podicherti R."/>
            <person name="Tsui H.-C.T."/>
            <person name="Winkler M.E."/>
        </authorList>
    </citation>
    <scope>NUCLEOTIDE SEQUENCE</scope>
</reference>
<feature type="non-terminal residue" evidence="2">
    <location>
        <position position="368"/>
    </location>
</feature>
<proteinExistence type="predicted"/>
<evidence type="ECO:0000259" key="1">
    <source>
        <dbReference type="PROSITE" id="PS51841"/>
    </source>
</evidence>
<evidence type="ECO:0000313" key="2">
    <source>
        <dbReference type="EMBL" id="SUZ70441.1"/>
    </source>
</evidence>
<feature type="domain" description="LTD" evidence="1">
    <location>
        <begin position="158"/>
        <end position="282"/>
    </location>
</feature>
<accession>A0A381PTQ2</accession>
<protein>
    <recommendedName>
        <fullName evidence="1">LTD domain-containing protein</fullName>
    </recommendedName>
</protein>
<dbReference type="AlphaFoldDB" id="A0A381PTQ2"/>